<sequence length="192" mass="21358">MGNCQAADVATTVIQHADGRLETGYWPLSASQVMAANPGHYVAAIVTVPHPRSSDHRSSSSRSGGKLVRYLKLLRPEDALLAGHFYRLVSFEDVLREFGTKRRVRLSKLLAKKELRKQREEEGKAEADSSATFPLMTSVEDEMQQQQEEEEEDGGDSDSNCIIVKRSRHGQWRPSLQTIAEAGSFKQSTLSV</sequence>
<dbReference type="AlphaFoldDB" id="A0AAQ3L1N3"/>
<keyword evidence="3" id="KW-1185">Reference proteome</keyword>
<dbReference type="Proteomes" id="UP001327560">
    <property type="component" value="Chromosome 8"/>
</dbReference>
<dbReference type="InterPro" id="IPR025322">
    <property type="entry name" value="PADRE_dom"/>
</dbReference>
<evidence type="ECO:0000313" key="2">
    <source>
        <dbReference type="EMBL" id="WOL16943.1"/>
    </source>
</evidence>
<dbReference type="PANTHER" id="PTHR33413">
    <property type="entry name" value="EXPRESSED PROTEIN"/>
    <property type="match status" value="1"/>
</dbReference>
<evidence type="ECO:0000313" key="3">
    <source>
        <dbReference type="Proteomes" id="UP001327560"/>
    </source>
</evidence>
<feature type="compositionally biased region" description="Basic and acidic residues" evidence="1">
    <location>
        <begin position="115"/>
        <end position="127"/>
    </location>
</feature>
<name>A0AAQ3L1N3_9LILI</name>
<proteinExistence type="predicted"/>
<protein>
    <submittedName>
        <fullName evidence="2">Uncharacterized protein</fullName>
    </submittedName>
</protein>
<organism evidence="2 3">
    <name type="scientific">Canna indica</name>
    <name type="common">Indian-shot</name>
    <dbReference type="NCBI Taxonomy" id="4628"/>
    <lineage>
        <taxon>Eukaryota</taxon>
        <taxon>Viridiplantae</taxon>
        <taxon>Streptophyta</taxon>
        <taxon>Embryophyta</taxon>
        <taxon>Tracheophyta</taxon>
        <taxon>Spermatophyta</taxon>
        <taxon>Magnoliopsida</taxon>
        <taxon>Liliopsida</taxon>
        <taxon>Zingiberales</taxon>
        <taxon>Cannaceae</taxon>
        <taxon>Canna</taxon>
    </lineage>
</organism>
<accession>A0AAQ3L1N3</accession>
<feature type="region of interest" description="Disordered" evidence="1">
    <location>
        <begin position="115"/>
        <end position="163"/>
    </location>
</feature>
<feature type="compositionally biased region" description="Acidic residues" evidence="1">
    <location>
        <begin position="139"/>
        <end position="156"/>
    </location>
</feature>
<reference evidence="2 3" key="1">
    <citation type="submission" date="2023-10" db="EMBL/GenBank/DDBJ databases">
        <title>Chromosome-scale genome assembly provides insights into flower coloration mechanisms of Canna indica.</title>
        <authorList>
            <person name="Li C."/>
        </authorList>
    </citation>
    <scope>NUCLEOTIDE SEQUENCE [LARGE SCALE GENOMIC DNA]</scope>
    <source>
        <tissue evidence="2">Flower</tissue>
    </source>
</reference>
<evidence type="ECO:0000256" key="1">
    <source>
        <dbReference type="SAM" id="MobiDB-lite"/>
    </source>
</evidence>
<gene>
    <name evidence="2" type="ORF">Cni_G25731</name>
</gene>
<dbReference type="PANTHER" id="PTHR33413:SF1">
    <property type="entry name" value="EXPRESSED PROTEIN"/>
    <property type="match status" value="1"/>
</dbReference>
<dbReference type="Pfam" id="PF14009">
    <property type="entry name" value="PADRE"/>
    <property type="match status" value="1"/>
</dbReference>
<dbReference type="EMBL" id="CP136897">
    <property type="protein sequence ID" value="WOL16943.1"/>
    <property type="molecule type" value="Genomic_DNA"/>
</dbReference>